<dbReference type="AlphaFoldDB" id="A0AA48HCJ2"/>
<dbReference type="EMBL" id="AP027268">
    <property type="protein sequence ID" value="BDW92740.1"/>
    <property type="molecule type" value="Genomic_DNA"/>
</dbReference>
<keyword evidence="2" id="KW-1185">Reference proteome</keyword>
<evidence type="ECO:0000313" key="2">
    <source>
        <dbReference type="Proteomes" id="UP001330184"/>
    </source>
</evidence>
<gene>
    <name evidence="1" type="ORF">MACH07_15720</name>
</gene>
<name>A0AA48HCJ2_9FLAO</name>
<proteinExistence type="predicted"/>
<protein>
    <submittedName>
        <fullName evidence="1">Uncharacterized protein</fullName>
    </submittedName>
</protein>
<sequence>MRTVPNQICGGGCSLGLLPSPEFLYDRAAEICLIIFLKKCFVISEMRMYICTRFKKANEQDLNPTVVGVLKR</sequence>
<accession>A0AA48HCJ2</accession>
<organism evidence="1 2">
    <name type="scientific">Flagellimonas marinaquae</name>
    <dbReference type="NCBI Taxonomy" id="254955"/>
    <lineage>
        <taxon>Bacteria</taxon>
        <taxon>Pseudomonadati</taxon>
        <taxon>Bacteroidota</taxon>
        <taxon>Flavobacteriia</taxon>
        <taxon>Flavobacteriales</taxon>
        <taxon>Flavobacteriaceae</taxon>
        <taxon>Flagellimonas</taxon>
    </lineage>
</organism>
<dbReference type="Proteomes" id="UP001330184">
    <property type="component" value="Chromosome"/>
</dbReference>
<evidence type="ECO:0000313" key="1">
    <source>
        <dbReference type="EMBL" id="BDW92740.1"/>
    </source>
</evidence>
<reference evidence="1 2" key="1">
    <citation type="submission" date="2023-01" db="EMBL/GenBank/DDBJ databases">
        <title>Complete genome sequence of Muricauda aquimarina strain IFOP_LL357.</title>
        <authorList>
            <person name="Gajardo G."/>
            <person name="Ueki S."/>
            <person name="Maruyama F."/>
        </authorList>
    </citation>
    <scope>NUCLEOTIDE SEQUENCE [LARGE SCALE GENOMIC DNA]</scope>
    <source>
        <strain evidence="1 2">IFOP_LL357</strain>
    </source>
</reference>